<dbReference type="PATRIC" id="fig|176280.10.peg.2331"/>
<accession>A0A0H2VIV8</accession>
<dbReference type="SUPFAM" id="SSF109854">
    <property type="entry name" value="DinB/YfiT-like putative metalloenzymes"/>
    <property type="match status" value="1"/>
</dbReference>
<reference evidence="1 2" key="1">
    <citation type="journal article" date="2003" name="Mol. Microbiol.">
        <title>Genome-based analysis of virulence genes in a non-biofilm-forming Staphylococcus epidermidis strain (ATCC 12228).</title>
        <authorList>
            <person name="Zhang Y.Q."/>
            <person name="Ren S.X."/>
            <person name="Li H.L."/>
            <person name="Wang Y.X."/>
            <person name="Fu G."/>
            <person name="Yang J."/>
            <person name="Qin Z.Q."/>
            <person name="Miao Y.G."/>
            <person name="Wang W.Y."/>
            <person name="Chen R.S."/>
            <person name="Shen Y."/>
            <person name="Chen Z."/>
            <person name="Yuan Z.H."/>
            <person name="Zhao G.P."/>
            <person name="Qu D."/>
            <person name="Danchin A."/>
            <person name="Wen Y.M."/>
        </authorList>
    </citation>
    <scope>NUCLEOTIDE SEQUENCE [LARGE SCALE GENOMIC DNA]</scope>
    <source>
        <strain evidence="2">ATCC 12228 / FDA PCI 1200</strain>
    </source>
</reference>
<organism evidence="1 2">
    <name type="scientific">Staphylococcus epidermidis (strain ATCC 12228 / FDA PCI 1200)</name>
    <dbReference type="NCBI Taxonomy" id="176280"/>
    <lineage>
        <taxon>Bacteria</taxon>
        <taxon>Bacillati</taxon>
        <taxon>Bacillota</taxon>
        <taxon>Bacilli</taxon>
        <taxon>Bacillales</taxon>
        <taxon>Staphylococcaceae</taxon>
        <taxon>Staphylococcus</taxon>
    </lineage>
</organism>
<dbReference type="HOGENOM" id="CLU_125425_1_0_9"/>
<dbReference type="GeneID" id="50019698"/>
<dbReference type="eggNOG" id="COG2318">
    <property type="taxonomic scope" value="Bacteria"/>
</dbReference>
<dbReference type="OrthoDB" id="4295522at2"/>
<protein>
    <recommendedName>
        <fullName evidence="3">Bacillithiol transferase BstA</fullName>
    </recommendedName>
</protein>
<evidence type="ECO:0008006" key="3">
    <source>
        <dbReference type="Google" id="ProtNLM"/>
    </source>
</evidence>
<dbReference type="Proteomes" id="UP000001411">
    <property type="component" value="Chromosome"/>
</dbReference>
<name>A0A0H2VIV8_STAES</name>
<dbReference type="InterPro" id="IPR034660">
    <property type="entry name" value="DinB/YfiT-like"/>
</dbReference>
<sequence>MSNITVYNVIELGVNNLLADYDNWNVEEVLDKETQHFPNTLHWQYGHVLTIFEQALSLGNQHVVDVEKYNKLFGYGSNPRDWKGQDVPAINEIKQHIQTLPERAKKLTHEQLAQKLDQPIAGCNTLDELLMLNAIHVPLHTGKIEEMTRVLREK</sequence>
<dbReference type="EMBL" id="AE015929">
    <property type="protein sequence ID" value="AAO06034.1"/>
    <property type="molecule type" value="Genomic_DNA"/>
</dbReference>
<dbReference type="KEGG" id="sep:SE_2391"/>
<proteinExistence type="predicted"/>
<evidence type="ECO:0000313" key="1">
    <source>
        <dbReference type="EMBL" id="AAO06034.1"/>
    </source>
</evidence>
<evidence type="ECO:0000313" key="2">
    <source>
        <dbReference type="Proteomes" id="UP000001411"/>
    </source>
</evidence>
<dbReference type="RefSeq" id="WP_001831338.1">
    <property type="nucleotide sequence ID" value="NC_004461.1"/>
</dbReference>
<dbReference type="Gene3D" id="1.20.120.450">
    <property type="entry name" value="dinb family like domain"/>
    <property type="match status" value="1"/>
</dbReference>
<dbReference type="AlphaFoldDB" id="A0A0H2VIV8"/>
<gene>
    <name evidence="1" type="ordered locus">SE_2391</name>
</gene>